<dbReference type="Gene3D" id="2.170.300.10">
    <property type="entry name" value="Tie2 ligand-binding domain superfamily"/>
    <property type="match status" value="1"/>
</dbReference>
<dbReference type="PANTHER" id="PTHR24043:SF8">
    <property type="entry name" value="EGF-LIKE DOMAIN-CONTAINING PROTEIN"/>
    <property type="match status" value="1"/>
</dbReference>
<dbReference type="InterPro" id="IPR042635">
    <property type="entry name" value="MEGF10/SREC1/2-like"/>
</dbReference>
<gene>
    <name evidence="3" type="primary">ORF110057</name>
</gene>
<name>A0A0B7AEP8_9EUPU</name>
<keyword evidence="1" id="KW-0245">EGF-like domain</keyword>
<evidence type="ECO:0000256" key="2">
    <source>
        <dbReference type="SAM" id="Phobius"/>
    </source>
</evidence>
<proteinExistence type="predicted"/>
<reference evidence="3" key="1">
    <citation type="submission" date="2014-12" db="EMBL/GenBank/DDBJ databases">
        <title>Insight into the proteome of Arion vulgaris.</title>
        <authorList>
            <person name="Aradska J."/>
            <person name="Bulat T."/>
            <person name="Smidak R."/>
            <person name="Sarate P."/>
            <person name="Gangsoo J."/>
            <person name="Sialana F."/>
            <person name="Bilban M."/>
            <person name="Lubec G."/>
        </authorList>
    </citation>
    <scope>NUCLEOTIDE SEQUENCE</scope>
    <source>
        <tissue evidence="3">Skin</tissue>
    </source>
</reference>
<organism evidence="3">
    <name type="scientific">Arion vulgaris</name>
    <dbReference type="NCBI Taxonomy" id="1028688"/>
    <lineage>
        <taxon>Eukaryota</taxon>
        <taxon>Metazoa</taxon>
        <taxon>Spiralia</taxon>
        <taxon>Lophotrochozoa</taxon>
        <taxon>Mollusca</taxon>
        <taxon>Gastropoda</taxon>
        <taxon>Heterobranchia</taxon>
        <taxon>Euthyneura</taxon>
        <taxon>Panpulmonata</taxon>
        <taxon>Eupulmonata</taxon>
        <taxon>Stylommatophora</taxon>
        <taxon>Helicina</taxon>
        <taxon>Arionoidea</taxon>
        <taxon>Arionidae</taxon>
        <taxon>Arion</taxon>
    </lineage>
</organism>
<dbReference type="PANTHER" id="PTHR24043">
    <property type="entry name" value="SCAVENGER RECEPTOR CLASS F"/>
    <property type="match status" value="1"/>
</dbReference>
<evidence type="ECO:0000256" key="1">
    <source>
        <dbReference type="ARBA" id="ARBA00022536"/>
    </source>
</evidence>
<feature type="non-terminal residue" evidence="3">
    <location>
        <position position="1"/>
    </location>
</feature>
<dbReference type="AlphaFoldDB" id="A0A0B7AEP8"/>
<feature type="transmembrane region" description="Helical" evidence="2">
    <location>
        <begin position="130"/>
        <end position="156"/>
    </location>
</feature>
<keyword evidence="2" id="KW-0812">Transmembrane</keyword>
<keyword evidence="2" id="KW-1133">Transmembrane helix</keyword>
<protein>
    <recommendedName>
        <fullName evidence="4">EGF-like domain-containing protein</fullName>
    </recommendedName>
</protein>
<evidence type="ECO:0008006" key="4">
    <source>
        <dbReference type="Google" id="ProtNLM"/>
    </source>
</evidence>
<sequence length="316" mass="34552">STGGCPAGCAVGFYGEMCNLPCKNGTFGLGCKESCSRFCSNFTCNNIDGRCIGACMSGYQGIKCTSPCEHGRYGQGCNLNCSESCIDNGNIIISTCHHVTGTCTHGCYTGHESSFCFTDSLSESQKAKTYMIIVTVVNAAVGTIIVLTVVFIIVIVRRRRNKNTRNQAAHSSEMKLSNTLVISKDEHTYESIDTSNIGNCAHKTMNSNSIKGQDTLRSDNVMTTQSHDNVMTTKSHDNASFEIMENTYVNRNNIIHSDEALYVQPTDENTYDKLDASKTEIPTLCNGAENHVTTGNKVHLKLTKDKTKHLYEALKL</sequence>
<evidence type="ECO:0000313" key="3">
    <source>
        <dbReference type="EMBL" id="CEK78415.1"/>
    </source>
</evidence>
<dbReference type="GO" id="GO:0005044">
    <property type="term" value="F:scavenger receptor activity"/>
    <property type="evidence" value="ECO:0007669"/>
    <property type="project" value="InterPro"/>
</dbReference>
<keyword evidence="2" id="KW-0472">Membrane</keyword>
<accession>A0A0B7AEP8</accession>
<dbReference type="EMBL" id="HACG01031550">
    <property type="protein sequence ID" value="CEK78415.1"/>
    <property type="molecule type" value="Transcribed_RNA"/>
</dbReference>